<feature type="non-terminal residue" evidence="1">
    <location>
        <position position="1"/>
    </location>
</feature>
<accession>A0A8S9WXU0</accession>
<proteinExistence type="predicted"/>
<dbReference type="OrthoDB" id="5915660at2759"/>
<organism evidence="1 2">
    <name type="scientific">Apolygus lucorum</name>
    <name type="common">Small green plant bug</name>
    <name type="synonym">Lygocoris lucorum</name>
    <dbReference type="NCBI Taxonomy" id="248454"/>
    <lineage>
        <taxon>Eukaryota</taxon>
        <taxon>Metazoa</taxon>
        <taxon>Ecdysozoa</taxon>
        <taxon>Arthropoda</taxon>
        <taxon>Hexapoda</taxon>
        <taxon>Insecta</taxon>
        <taxon>Pterygota</taxon>
        <taxon>Neoptera</taxon>
        <taxon>Paraneoptera</taxon>
        <taxon>Hemiptera</taxon>
        <taxon>Heteroptera</taxon>
        <taxon>Panheteroptera</taxon>
        <taxon>Cimicomorpha</taxon>
        <taxon>Miridae</taxon>
        <taxon>Mirini</taxon>
        <taxon>Apolygus</taxon>
    </lineage>
</organism>
<evidence type="ECO:0000313" key="1">
    <source>
        <dbReference type="EMBL" id="KAF6201537.1"/>
    </source>
</evidence>
<dbReference type="Proteomes" id="UP000466442">
    <property type="component" value="Linkage Group LG12"/>
</dbReference>
<gene>
    <name evidence="1" type="ORF">GE061_003928</name>
</gene>
<comment type="caution">
    <text evidence="1">The sequence shown here is derived from an EMBL/GenBank/DDBJ whole genome shotgun (WGS) entry which is preliminary data.</text>
</comment>
<keyword evidence="2" id="KW-1185">Reference proteome</keyword>
<sequence length="51" mass="5957">RESLETALKDLLVQQQKDFEQMKVIISSMESRQNAMTEIVKQFAAIRQAHH</sequence>
<protein>
    <submittedName>
        <fullName evidence="1">Uncharacterized protein</fullName>
    </submittedName>
</protein>
<name>A0A8S9WXU0_APOLU</name>
<reference evidence="1" key="1">
    <citation type="journal article" date="2021" name="Mol. Ecol. Resour.">
        <title>Apolygus lucorum genome provides insights into omnivorousness and mesophyll feeding.</title>
        <authorList>
            <person name="Liu Y."/>
            <person name="Liu H."/>
            <person name="Wang H."/>
            <person name="Huang T."/>
            <person name="Liu B."/>
            <person name="Yang B."/>
            <person name="Yin L."/>
            <person name="Li B."/>
            <person name="Zhang Y."/>
            <person name="Zhang S."/>
            <person name="Jiang F."/>
            <person name="Zhang X."/>
            <person name="Ren Y."/>
            <person name="Wang B."/>
            <person name="Wang S."/>
            <person name="Lu Y."/>
            <person name="Wu K."/>
            <person name="Fan W."/>
            <person name="Wang G."/>
        </authorList>
    </citation>
    <scope>NUCLEOTIDE SEQUENCE</scope>
    <source>
        <strain evidence="1">12Hb</strain>
    </source>
</reference>
<dbReference type="AlphaFoldDB" id="A0A8S9WXU0"/>
<evidence type="ECO:0000313" key="2">
    <source>
        <dbReference type="Proteomes" id="UP000466442"/>
    </source>
</evidence>
<dbReference type="EMBL" id="WIXP02000012">
    <property type="protein sequence ID" value="KAF6201537.1"/>
    <property type="molecule type" value="Genomic_DNA"/>
</dbReference>